<dbReference type="Proteomes" id="UP001145114">
    <property type="component" value="Unassembled WGS sequence"/>
</dbReference>
<organism evidence="1 2">
    <name type="scientific">Spiromyces aspiralis</name>
    <dbReference type="NCBI Taxonomy" id="68401"/>
    <lineage>
        <taxon>Eukaryota</taxon>
        <taxon>Fungi</taxon>
        <taxon>Fungi incertae sedis</taxon>
        <taxon>Zoopagomycota</taxon>
        <taxon>Kickxellomycotina</taxon>
        <taxon>Kickxellomycetes</taxon>
        <taxon>Kickxellales</taxon>
        <taxon>Kickxellaceae</taxon>
        <taxon>Spiromyces</taxon>
    </lineage>
</organism>
<dbReference type="EMBL" id="JAMZIH010008654">
    <property type="protein sequence ID" value="KAJ1671639.1"/>
    <property type="molecule type" value="Genomic_DNA"/>
</dbReference>
<proteinExistence type="predicted"/>
<evidence type="ECO:0000313" key="1">
    <source>
        <dbReference type="EMBL" id="KAJ1671639.1"/>
    </source>
</evidence>
<evidence type="ECO:0000313" key="2">
    <source>
        <dbReference type="Proteomes" id="UP001145114"/>
    </source>
</evidence>
<reference evidence="1" key="1">
    <citation type="submission" date="2022-06" db="EMBL/GenBank/DDBJ databases">
        <title>Phylogenomic reconstructions and comparative analyses of Kickxellomycotina fungi.</title>
        <authorList>
            <person name="Reynolds N.K."/>
            <person name="Stajich J.E."/>
            <person name="Barry K."/>
            <person name="Grigoriev I.V."/>
            <person name="Crous P."/>
            <person name="Smith M.E."/>
        </authorList>
    </citation>
    <scope>NUCLEOTIDE SEQUENCE</scope>
    <source>
        <strain evidence="1">RSA 2271</strain>
    </source>
</reference>
<sequence length="146" mass="16114">MTALREDIDGGLVARGFGDAGLKLEKLLRMRLVDSDTSVRKLAPNTVLLLGPTGSGKSLLVSALADRHSVSLIEANTSELIIKYRGQVHKAYLKLYDEARQLQQKKGQPCIVLMKNLDLYDDFSVQFSIQAFLNAANQNANNRVLI</sequence>
<keyword evidence="2" id="KW-1185">Reference proteome</keyword>
<comment type="caution">
    <text evidence="1">The sequence shown here is derived from an EMBL/GenBank/DDBJ whole genome shotgun (WGS) entry which is preliminary data.</text>
</comment>
<feature type="non-terminal residue" evidence="1">
    <location>
        <position position="146"/>
    </location>
</feature>
<gene>
    <name evidence="1" type="ORF">EV182_007523</name>
</gene>
<protein>
    <submittedName>
        <fullName evidence="1">Uncharacterized protein</fullName>
    </submittedName>
</protein>
<name>A0ACC1H7H9_9FUNG</name>
<accession>A0ACC1H7H9</accession>